<dbReference type="PANTHER" id="PTHR36842:SF1">
    <property type="entry name" value="PROTEIN TOLB"/>
    <property type="match status" value="1"/>
</dbReference>
<dbReference type="SUPFAM" id="SSF69304">
    <property type="entry name" value="Tricorn protease N-terminal domain"/>
    <property type="match status" value="1"/>
</dbReference>
<keyword evidence="2" id="KW-0732">Signal</keyword>
<dbReference type="InterPro" id="IPR011042">
    <property type="entry name" value="6-blade_b-propeller_TolB-like"/>
</dbReference>
<gene>
    <name evidence="3" type="ORF">ESB00_12345</name>
</gene>
<organism evidence="3 4">
    <name type="scientific">Oleiharenicola lentus</name>
    <dbReference type="NCBI Taxonomy" id="2508720"/>
    <lineage>
        <taxon>Bacteria</taxon>
        <taxon>Pseudomonadati</taxon>
        <taxon>Verrucomicrobiota</taxon>
        <taxon>Opitutia</taxon>
        <taxon>Opitutales</taxon>
        <taxon>Opitutaceae</taxon>
        <taxon>Oleiharenicola</taxon>
    </lineage>
</organism>
<dbReference type="Pfam" id="PF07676">
    <property type="entry name" value="PD40"/>
    <property type="match status" value="3"/>
</dbReference>
<dbReference type="AlphaFoldDB" id="A0A4V1M6U5"/>
<feature type="chain" id="PRO_5021014369" evidence="2">
    <location>
        <begin position="20"/>
        <end position="391"/>
    </location>
</feature>
<evidence type="ECO:0000313" key="3">
    <source>
        <dbReference type="EMBL" id="RXK56619.1"/>
    </source>
</evidence>
<evidence type="ECO:0000256" key="1">
    <source>
        <dbReference type="ARBA" id="ARBA00009820"/>
    </source>
</evidence>
<dbReference type="Proteomes" id="UP000290218">
    <property type="component" value="Unassembled WGS sequence"/>
</dbReference>
<accession>A0A4V1M6U5</accession>
<comment type="caution">
    <text evidence="3">The sequence shown here is derived from an EMBL/GenBank/DDBJ whole genome shotgun (WGS) entry which is preliminary data.</text>
</comment>
<comment type="similarity">
    <text evidence="1">Belongs to the TolB family.</text>
</comment>
<evidence type="ECO:0000313" key="4">
    <source>
        <dbReference type="Proteomes" id="UP000290218"/>
    </source>
</evidence>
<dbReference type="Gene3D" id="2.120.10.30">
    <property type="entry name" value="TolB, C-terminal domain"/>
    <property type="match status" value="1"/>
</dbReference>
<dbReference type="OrthoDB" id="9774911at2"/>
<evidence type="ECO:0000256" key="2">
    <source>
        <dbReference type="SAM" id="SignalP"/>
    </source>
</evidence>
<keyword evidence="4" id="KW-1185">Reference proteome</keyword>
<dbReference type="RefSeq" id="WP_129047987.1">
    <property type="nucleotide sequence ID" value="NZ_SDHX01000001.1"/>
</dbReference>
<sequence length="391" mass="41229">MRNAFCLLFGLVLATAAIAQRDIGIVDVKGDANVMGITVTSSSAELQNLAMQAFNAHGRYKLYASGASYSINFAPAGATSVTVTIARGGSTTHTQTVSGTSLRNALLRAADVAVTKTSGLRGWFAGKLAFVGERTGKTEIYTSDLFFGELVKWSSDGKQVIGPRWSPDGSKIVYTSYRTSFPDIYQIEFASRRISLLASFKGTNSGGRFSPDGSRLAMVLSGEGNPEVYVGNASARQLKRLTNNQSVEASPTFSPDGGRILYVSDAAGGPQLYTIPVGGGSATRLATNISKYCAEPDWSAADPSKIVFTAGVGRGYQSAVFDTKSGTSKIITKAPTDAIEPVWLADGRHIICTYRAANTKVLYIVDTESGKATRLSPAAFGNAGNASYLAP</sequence>
<feature type="signal peptide" evidence="2">
    <location>
        <begin position="1"/>
        <end position="19"/>
    </location>
</feature>
<protein>
    <submittedName>
        <fullName evidence="3">Biopolymer transporter Tol</fullName>
    </submittedName>
</protein>
<dbReference type="PANTHER" id="PTHR36842">
    <property type="entry name" value="PROTEIN TOLB HOMOLOG"/>
    <property type="match status" value="1"/>
</dbReference>
<name>A0A4V1M6U5_9BACT</name>
<reference evidence="3 4" key="1">
    <citation type="submission" date="2019-01" db="EMBL/GenBank/DDBJ databases">
        <title>Lacunisphaera sp. strain TWA-58.</title>
        <authorList>
            <person name="Chen W.-M."/>
        </authorList>
    </citation>
    <scope>NUCLEOTIDE SEQUENCE [LARGE SCALE GENOMIC DNA]</scope>
    <source>
        <strain evidence="3 4">TWA-58</strain>
    </source>
</reference>
<proteinExistence type="inferred from homology"/>
<dbReference type="EMBL" id="SDHX01000001">
    <property type="protein sequence ID" value="RXK56619.1"/>
    <property type="molecule type" value="Genomic_DNA"/>
</dbReference>
<dbReference type="InterPro" id="IPR011659">
    <property type="entry name" value="WD40"/>
</dbReference>